<dbReference type="GO" id="GO:0031593">
    <property type="term" value="F:polyubiquitin modification-dependent protein binding"/>
    <property type="evidence" value="ECO:0007669"/>
    <property type="project" value="TreeGrafter"/>
</dbReference>
<evidence type="ECO:0000259" key="1">
    <source>
        <dbReference type="PROSITE" id="PS50030"/>
    </source>
</evidence>
<dbReference type="InterPro" id="IPR000626">
    <property type="entry name" value="Ubiquitin-like_dom"/>
</dbReference>
<dbReference type="PANTHER" id="PTHR10621">
    <property type="entry name" value="UV EXCISION REPAIR PROTEIN RAD23"/>
    <property type="match status" value="1"/>
</dbReference>
<dbReference type="InterPro" id="IPR015940">
    <property type="entry name" value="UBA"/>
</dbReference>
<dbReference type="GO" id="GO:0005829">
    <property type="term" value="C:cytosol"/>
    <property type="evidence" value="ECO:0007669"/>
    <property type="project" value="TreeGrafter"/>
</dbReference>
<dbReference type="GO" id="GO:0070628">
    <property type="term" value="F:proteasome binding"/>
    <property type="evidence" value="ECO:0007669"/>
    <property type="project" value="TreeGrafter"/>
</dbReference>
<dbReference type="GO" id="GO:0005654">
    <property type="term" value="C:nucleoplasm"/>
    <property type="evidence" value="ECO:0007669"/>
    <property type="project" value="TreeGrafter"/>
</dbReference>
<gene>
    <name evidence="3" type="ORF">TRFO_33991</name>
</gene>
<name>A0A1J4JLH9_9EUKA</name>
<dbReference type="SMART" id="SM00165">
    <property type="entry name" value="UBA"/>
    <property type="match status" value="1"/>
</dbReference>
<dbReference type="PROSITE" id="PS50030">
    <property type="entry name" value="UBA"/>
    <property type="match status" value="1"/>
</dbReference>
<dbReference type="Gene3D" id="3.10.20.90">
    <property type="entry name" value="Phosphatidylinositol 3-kinase Catalytic Subunit, Chain A, domain 1"/>
    <property type="match status" value="1"/>
</dbReference>
<dbReference type="PROSITE" id="PS50053">
    <property type="entry name" value="UBIQUITIN_2"/>
    <property type="match status" value="1"/>
</dbReference>
<dbReference type="EMBL" id="MLAK01001000">
    <property type="protein sequence ID" value="OHS99537.1"/>
    <property type="molecule type" value="Genomic_DNA"/>
</dbReference>
<feature type="domain" description="Ubiquitin-like" evidence="2">
    <location>
        <begin position="1"/>
        <end position="53"/>
    </location>
</feature>
<dbReference type="PANTHER" id="PTHR10621:SF0">
    <property type="entry name" value="UV EXCISION REPAIR PROTEIN RAD23"/>
    <property type="match status" value="1"/>
</dbReference>
<keyword evidence="4" id="KW-1185">Reference proteome</keyword>
<sequence>MTFRVLGETFQLALDGTETVQLVKDLVSEQIGQDTYSFQLIFNGEYLTDEESLFCQIVPNSPENIVDIDCSELNDLEQEEIQYFDLPEQSDIEVPTCTPPDFEEKVSTLMELSKSDRESCVKALRLAFFNLDRAAEYLFSGKHLPDKPTVLTYSDEIPEIQLNGGGSSIAATFAKAERVSISKLMLETKCDYETVVQVYFAVDKDEDAARGILMNYK</sequence>
<evidence type="ECO:0008006" key="5">
    <source>
        <dbReference type="Google" id="ProtNLM"/>
    </source>
</evidence>
<dbReference type="GO" id="GO:0043130">
    <property type="term" value="F:ubiquitin binding"/>
    <property type="evidence" value="ECO:0007669"/>
    <property type="project" value="TreeGrafter"/>
</dbReference>
<organism evidence="3 4">
    <name type="scientific">Tritrichomonas foetus</name>
    <dbReference type="NCBI Taxonomy" id="1144522"/>
    <lineage>
        <taxon>Eukaryota</taxon>
        <taxon>Metamonada</taxon>
        <taxon>Parabasalia</taxon>
        <taxon>Tritrichomonadida</taxon>
        <taxon>Tritrichomonadidae</taxon>
        <taxon>Tritrichomonas</taxon>
    </lineage>
</organism>
<reference evidence="3" key="1">
    <citation type="submission" date="2016-10" db="EMBL/GenBank/DDBJ databases">
        <authorList>
            <person name="Benchimol M."/>
            <person name="Almeida L.G."/>
            <person name="Vasconcelos A.T."/>
            <person name="Perreira-Neves A."/>
            <person name="Rosa I.A."/>
            <person name="Tasca T."/>
            <person name="Bogo M.R."/>
            <person name="de Souza W."/>
        </authorList>
    </citation>
    <scope>NUCLEOTIDE SEQUENCE [LARGE SCALE GENOMIC DNA]</scope>
    <source>
        <strain evidence="3">K</strain>
    </source>
</reference>
<comment type="caution">
    <text evidence="3">The sequence shown here is derived from an EMBL/GenBank/DDBJ whole genome shotgun (WGS) entry which is preliminary data.</text>
</comment>
<dbReference type="SUPFAM" id="SSF46934">
    <property type="entry name" value="UBA-like"/>
    <property type="match status" value="1"/>
</dbReference>
<dbReference type="Pfam" id="PF00240">
    <property type="entry name" value="ubiquitin"/>
    <property type="match status" value="1"/>
</dbReference>
<dbReference type="AlphaFoldDB" id="A0A1J4JLH9"/>
<dbReference type="VEuPathDB" id="TrichDB:TRFO_33991"/>
<dbReference type="InterPro" id="IPR029071">
    <property type="entry name" value="Ubiquitin-like_domsf"/>
</dbReference>
<evidence type="ECO:0000313" key="3">
    <source>
        <dbReference type="EMBL" id="OHS99537.1"/>
    </source>
</evidence>
<dbReference type="FunFam" id="1.10.8.10:FF:000003">
    <property type="entry name" value="UV excision repair protein RAD23 homolog"/>
    <property type="match status" value="1"/>
</dbReference>
<dbReference type="Gene3D" id="1.10.8.10">
    <property type="entry name" value="DNA helicase RuvA subunit, C-terminal domain"/>
    <property type="match status" value="1"/>
</dbReference>
<evidence type="ECO:0000259" key="2">
    <source>
        <dbReference type="PROSITE" id="PS50053"/>
    </source>
</evidence>
<dbReference type="Proteomes" id="UP000179807">
    <property type="component" value="Unassembled WGS sequence"/>
</dbReference>
<proteinExistence type="predicted"/>
<dbReference type="OrthoDB" id="419317at2759"/>
<protein>
    <recommendedName>
        <fullName evidence="5">UV excision repair protein RAD23</fullName>
    </recommendedName>
</protein>
<dbReference type="SUPFAM" id="SSF54236">
    <property type="entry name" value="Ubiquitin-like"/>
    <property type="match status" value="1"/>
</dbReference>
<dbReference type="RefSeq" id="XP_068352674.1">
    <property type="nucleotide sequence ID" value="XM_068509404.1"/>
</dbReference>
<dbReference type="InterPro" id="IPR009060">
    <property type="entry name" value="UBA-like_sf"/>
</dbReference>
<dbReference type="GO" id="GO:0043161">
    <property type="term" value="P:proteasome-mediated ubiquitin-dependent protein catabolic process"/>
    <property type="evidence" value="ECO:0007669"/>
    <property type="project" value="TreeGrafter"/>
</dbReference>
<evidence type="ECO:0000313" key="4">
    <source>
        <dbReference type="Proteomes" id="UP000179807"/>
    </source>
</evidence>
<dbReference type="GeneID" id="94844108"/>
<dbReference type="CDD" id="cd17039">
    <property type="entry name" value="Ubl_ubiquitin_like"/>
    <property type="match status" value="1"/>
</dbReference>
<accession>A0A1J4JLH9</accession>
<feature type="domain" description="UBA" evidence="1">
    <location>
        <begin position="101"/>
        <end position="141"/>
    </location>
</feature>